<evidence type="ECO:0000256" key="4">
    <source>
        <dbReference type="RuleBase" id="RU362030"/>
    </source>
</evidence>
<sequence length="302" mass="33564">MSKDKRQADRTALGVAMWRALGAREEDARVRNPDFMAADFLDPVSRVLLSVAPVRAWFKSHFGRKLPGAYGFATARTLHLDALFQKALDEGAEQVVLLGAGYDSRAYRFRERLGGVQVFEVDLPSTQRRKKERLGDLLGAVPDWVTYVPCDFDAHRLEDVLPAAGFDSGLRTFFLWEGVCMYLTEQGVRRTLGFVVGNTPPGSSIAFDYVALGALRGDVRYPTSRQWGSELAAMGHPMTFGIDEDDSAAYLREQGLELVSSIGSADMEREYLTKSNGELLCHTSNILHIVHARVAESRSTRE</sequence>
<keyword evidence="2 4" id="KW-0489">Methyltransferase</keyword>
<gene>
    <name evidence="5" type="primary">ftaG</name>
</gene>
<organism evidence="5">
    <name type="scientific">Myxococcus fulvus</name>
    <dbReference type="NCBI Taxonomy" id="33"/>
    <lineage>
        <taxon>Bacteria</taxon>
        <taxon>Pseudomonadati</taxon>
        <taxon>Myxococcota</taxon>
        <taxon>Myxococcia</taxon>
        <taxon>Myxococcales</taxon>
        <taxon>Cystobacterineae</taxon>
        <taxon>Myxococcaceae</taxon>
        <taxon>Myxococcus</taxon>
    </lineage>
</organism>
<dbReference type="GO" id="GO:0032259">
    <property type="term" value="P:methylation"/>
    <property type="evidence" value="ECO:0007669"/>
    <property type="project" value="UniProtKB-KW"/>
</dbReference>
<dbReference type="AlphaFoldDB" id="A0A3S7QIV4"/>
<keyword evidence="3 5" id="KW-0808">Transferase</keyword>
<protein>
    <recommendedName>
        <fullName evidence="4">S-adenosyl-L-methionine-dependent methyltransferase</fullName>
        <ecNumber evidence="4">2.1.1.-</ecNumber>
    </recommendedName>
</protein>
<reference evidence="5" key="1">
    <citation type="submission" date="2018-03" db="EMBL/GenBank/DDBJ databases">
        <title>Statistical metabolomics uncovers the fulvuthiacenes as novel methoxymethacrylate secondary metabolites.</title>
        <authorList>
            <person name="Panter F."/>
            <person name="Krug D."/>
            <person name="Mueller R."/>
        </authorList>
    </citation>
    <scope>NUCLEOTIDE SEQUENCE</scope>
    <source>
        <strain evidence="5">SBMx132</strain>
    </source>
</reference>
<proteinExistence type="inferred from homology"/>
<name>A0A3S7QIV4_MYXFU</name>
<dbReference type="EMBL" id="MH069655">
    <property type="protein sequence ID" value="AXM42954.1"/>
    <property type="molecule type" value="Genomic_DNA"/>
</dbReference>
<evidence type="ECO:0000256" key="2">
    <source>
        <dbReference type="ARBA" id="ARBA00022603"/>
    </source>
</evidence>
<dbReference type="InterPro" id="IPR011610">
    <property type="entry name" value="SAM_mthyl_Trfase_ML2640-like"/>
</dbReference>
<evidence type="ECO:0000256" key="1">
    <source>
        <dbReference type="ARBA" id="ARBA00008138"/>
    </source>
</evidence>
<evidence type="ECO:0000313" key="5">
    <source>
        <dbReference type="EMBL" id="AXM42954.1"/>
    </source>
</evidence>
<comment type="similarity">
    <text evidence="1 4">Belongs to the UPF0677 family.</text>
</comment>
<dbReference type="InterPro" id="IPR007213">
    <property type="entry name" value="Ppm1/Ppm2/Tcmp"/>
</dbReference>
<dbReference type="Gene3D" id="3.40.50.150">
    <property type="entry name" value="Vaccinia Virus protein VP39"/>
    <property type="match status" value="1"/>
</dbReference>
<dbReference type="SUPFAM" id="SSF53335">
    <property type="entry name" value="S-adenosyl-L-methionine-dependent methyltransferases"/>
    <property type="match status" value="1"/>
</dbReference>
<dbReference type="GO" id="GO:0008168">
    <property type="term" value="F:methyltransferase activity"/>
    <property type="evidence" value="ECO:0007669"/>
    <property type="project" value="UniProtKB-UniRule"/>
</dbReference>
<dbReference type="InterPro" id="IPR029063">
    <property type="entry name" value="SAM-dependent_MTases_sf"/>
</dbReference>
<dbReference type="PANTHER" id="PTHR43619">
    <property type="entry name" value="S-ADENOSYL-L-METHIONINE-DEPENDENT METHYLTRANSFERASE YKTD-RELATED"/>
    <property type="match status" value="1"/>
</dbReference>
<dbReference type="PANTHER" id="PTHR43619:SF2">
    <property type="entry name" value="S-ADENOSYL-L-METHIONINE-DEPENDENT METHYLTRANSFERASES SUPERFAMILY PROTEIN"/>
    <property type="match status" value="1"/>
</dbReference>
<evidence type="ECO:0000256" key="3">
    <source>
        <dbReference type="ARBA" id="ARBA00022679"/>
    </source>
</evidence>
<dbReference type="NCBIfam" id="TIGR00027">
    <property type="entry name" value="mthyl_TIGR00027"/>
    <property type="match status" value="1"/>
</dbReference>
<accession>A0A3S7QIV4</accession>
<dbReference type="EC" id="2.1.1.-" evidence="4"/>
<keyword evidence="4" id="KW-0949">S-adenosyl-L-methionine</keyword>
<dbReference type="Pfam" id="PF04072">
    <property type="entry name" value="LCM"/>
    <property type="match status" value="1"/>
</dbReference>
<comment type="function">
    <text evidence="4">Exhibits S-adenosyl-L-methionine-dependent methyltransferase activity.</text>
</comment>